<sequence>MSERITSYDIRVQGHLDEHWSDWFDAVLMTHHGDGTTTVRCTVQDQPALHALLAKVRDLGATLVSVTPSSRRTRPTRIGAVHEHDAG</sequence>
<organism evidence="2 3">
    <name type="scientific">Nocardioides pocheonensis</name>
    <dbReference type="NCBI Taxonomy" id="661485"/>
    <lineage>
        <taxon>Bacteria</taxon>
        <taxon>Bacillati</taxon>
        <taxon>Actinomycetota</taxon>
        <taxon>Actinomycetes</taxon>
        <taxon>Propionibacteriales</taxon>
        <taxon>Nocardioidaceae</taxon>
        <taxon>Nocardioides</taxon>
    </lineage>
</organism>
<dbReference type="RefSeq" id="WP_123223458.1">
    <property type="nucleotide sequence ID" value="NZ_RJSF01000040.1"/>
</dbReference>
<name>A0A3N0GPH9_9ACTN</name>
<comment type="caution">
    <text evidence="2">The sequence shown here is derived from an EMBL/GenBank/DDBJ whole genome shotgun (WGS) entry which is preliminary data.</text>
</comment>
<evidence type="ECO:0000256" key="1">
    <source>
        <dbReference type="SAM" id="MobiDB-lite"/>
    </source>
</evidence>
<feature type="region of interest" description="Disordered" evidence="1">
    <location>
        <begin position="67"/>
        <end position="87"/>
    </location>
</feature>
<keyword evidence="3" id="KW-1185">Reference proteome</keyword>
<reference evidence="2 3" key="1">
    <citation type="submission" date="2018-11" db="EMBL/GenBank/DDBJ databases">
        <authorList>
            <person name="Li F."/>
        </authorList>
    </citation>
    <scope>NUCLEOTIDE SEQUENCE [LARGE SCALE GENOMIC DNA]</scope>
    <source>
        <strain evidence="2 3">Gsoil 818</strain>
    </source>
</reference>
<evidence type="ECO:0000313" key="3">
    <source>
        <dbReference type="Proteomes" id="UP000279994"/>
    </source>
</evidence>
<dbReference type="Proteomes" id="UP000279994">
    <property type="component" value="Unassembled WGS sequence"/>
</dbReference>
<accession>A0A3N0GPH9</accession>
<protein>
    <submittedName>
        <fullName evidence="2">Uncharacterized protein</fullName>
    </submittedName>
</protein>
<gene>
    <name evidence="2" type="ORF">EFL26_14030</name>
</gene>
<dbReference type="EMBL" id="RJSF01000040">
    <property type="protein sequence ID" value="RNM14052.1"/>
    <property type="molecule type" value="Genomic_DNA"/>
</dbReference>
<dbReference type="AlphaFoldDB" id="A0A3N0GPH9"/>
<evidence type="ECO:0000313" key="2">
    <source>
        <dbReference type="EMBL" id="RNM14052.1"/>
    </source>
</evidence>
<dbReference type="OrthoDB" id="4828421at2"/>
<proteinExistence type="predicted"/>